<evidence type="ECO:0000256" key="1">
    <source>
        <dbReference type="SAM" id="SignalP"/>
    </source>
</evidence>
<name>U6GUC1_EIMAC</name>
<keyword evidence="1" id="KW-0732">Signal</keyword>
<dbReference type="VEuPathDB" id="ToxoDB:EAH_00033530"/>
<reference evidence="2" key="1">
    <citation type="submission" date="2013-10" db="EMBL/GenBank/DDBJ databases">
        <title>Genomic analysis of the causative agents of coccidiosis in chickens.</title>
        <authorList>
            <person name="Reid A.J."/>
            <person name="Blake D."/>
            <person name="Billington K."/>
            <person name="Browne H."/>
            <person name="Dunn M."/>
            <person name="Hung S."/>
            <person name="Kawahara F."/>
            <person name="Miranda-Saavedra D."/>
            <person name="Mourier T."/>
            <person name="Nagra H."/>
            <person name="Otto T.D."/>
            <person name="Rawlings N."/>
            <person name="Sanchez A."/>
            <person name="Sanders M."/>
            <person name="Subramaniam C."/>
            <person name="Tay Y."/>
            <person name="Dear P."/>
            <person name="Doerig C."/>
            <person name="Gruber A."/>
            <person name="Parkinson J."/>
            <person name="Shirley M."/>
            <person name="Wan K.L."/>
            <person name="Berriman M."/>
            <person name="Tomley F."/>
            <person name="Pain A."/>
        </authorList>
    </citation>
    <scope>NUCLEOTIDE SEQUENCE</scope>
    <source>
        <strain evidence="2">Houghton</strain>
    </source>
</reference>
<dbReference type="OMA" id="ECQCERN"/>
<accession>U6GUC1</accession>
<feature type="signal peptide" evidence="1">
    <location>
        <begin position="1"/>
        <end position="19"/>
    </location>
</feature>
<dbReference type="RefSeq" id="XP_013247688.1">
    <property type="nucleotide sequence ID" value="XM_013392234.1"/>
</dbReference>
<dbReference type="OrthoDB" id="345105at2759"/>
<dbReference type="InterPro" id="IPR009030">
    <property type="entry name" value="Growth_fac_rcpt_cys_sf"/>
</dbReference>
<dbReference type="GeneID" id="25271423"/>
<protein>
    <submittedName>
        <fullName evidence="2">Oocyst wall protein COWP, putative</fullName>
    </submittedName>
</protein>
<sequence>MRHYIIAVTLFCSATGSRSLTAGDGDANEESFAEVVMRQLKAMPPAKCSCQDGYTLTDGTCIRATESDPQEICQTGNMVDGLCVMPAQAVLQCPDHYITVCKKKDGAESPCCAKPQTAEKIARCPDGTEFQDGHCTRLLAHQPVAECPLGFGLSEHGTQCIKEELGMPAPTCVPPDVLSPEGDSCITTTEQGFEYVCPDEYECISHTIKKKKKYSPLCSACAKTTEALPNCGCPEGLQEVDGFCYEPDIYALCQSRRAVPRKQAPSKKQPVYPSKEAPEPEIDCKPVGPVTCECALPFSLECAGDLCRCLHRQVLPTMPICRGEIDEAGNCLTQAKKRLLYTCPEGFTCDVVDKKGQCQCTRVVVAEPLSRCLTGEPHDNKCIEVIREEKVVECPPGYTEKCCDNQCSCTKTHLAVRQVKCEDGAVSIQGQCAYVSKPSPGCFEGTLRGDRCIQEYIVPPSCG</sequence>
<reference evidence="2" key="2">
    <citation type="submission" date="2013-10" db="EMBL/GenBank/DDBJ databases">
        <authorList>
            <person name="Aslett M."/>
        </authorList>
    </citation>
    <scope>NUCLEOTIDE SEQUENCE</scope>
    <source>
        <strain evidence="2">Houghton</strain>
    </source>
</reference>
<keyword evidence="3" id="KW-1185">Reference proteome</keyword>
<gene>
    <name evidence="2" type="ORF">EAH_00033530</name>
</gene>
<dbReference type="Proteomes" id="UP000018050">
    <property type="component" value="Unassembled WGS sequence"/>
</dbReference>
<dbReference type="EMBL" id="HG673287">
    <property type="protein sequence ID" value="CDI83142.1"/>
    <property type="molecule type" value="Genomic_DNA"/>
</dbReference>
<dbReference type="AlphaFoldDB" id="U6GUC1"/>
<dbReference type="SUPFAM" id="SSF57184">
    <property type="entry name" value="Growth factor receptor domain"/>
    <property type="match status" value="1"/>
</dbReference>
<proteinExistence type="predicted"/>
<evidence type="ECO:0000313" key="2">
    <source>
        <dbReference type="EMBL" id="CDI83142.1"/>
    </source>
</evidence>
<feature type="chain" id="PRO_5004670154" evidence="1">
    <location>
        <begin position="20"/>
        <end position="463"/>
    </location>
</feature>
<organism evidence="2 3">
    <name type="scientific">Eimeria acervulina</name>
    <name type="common">Coccidian parasite</name>
    <dbReference type="NCBI Taxonomy" id="5801"/>
    <lineage>
        <taxon>Eukaryota</taxon>
        <taxon>Sar</taxon>
        <taxon>Alveolata</taxon>
        <taxon>Apicomplexa</taxon>
        <taxon>Conoidasida</taxon>
        <taxon>Coccidia</taxon>
        <taxon>Eucoccidiorida</taxon>
        <taxon>Eimeriorina</taxon>
        <taxon>Eimeriidae</taxon>
        <taxon>Eimeria</taxon>
    </lineage>
</organism>
<evidence type="ECO:0000313" key="3">
    <source>
        <dbReference type="Proteomes" id="UP000018050"/>
    </source>
</evidence>